<keyword evidence="2" id="KW-1185">Reference proteome</keyword>
<proteinExistence type="predicted"/>
<reference evidence="1 2" key="1">
    <citation type="journal article" date="2019" name="Nat. Ecol. Evol.">
        <title>Megaphylogeny resolves global patterns of mushroom evolution.</title>
        <authorList>
            <person name="Varga T."/>
            <person name="Krizsan K."/>
            <person name="Foldi C."/>
            <person name="Dima B."/>
            <person name="Sanchez-Garcia M."/>
            <person name="Sanchez-Ramirez S."/>
            <person name="Szollosi G.J."/>
            <person name="Szarkandi J.G."/>
            <person name="Papp V."/>
            <person name="Albert L."/>
            <person name="Andreopoulos W."/>
            <person name="Angelini C."/>
            <person name="Antonin V."/>
            <person name="Barry K.W."/>
            <person name="Bougher N.L."/>
            <person name="Buchanan P."/>
            <person name="Buyck B."/>
            <person name="Bense V."/>
            <person name="Catcheside P."/>
            <person name="Chovatia M."/>
            <person name="Cooper J."/>
            <person name="Damon W."/>
            <person name="Desjardin D."/>
            <person name="Finy P."/>
            <person name="Geml J."/>
            <person name="Haridas S."/>
            <person name="Hughes K."/>
            <person name="Justo A."/>
            <person name="Karasinski D."/>
            <person name="Kautmanova I."/>
            <person name="Kiss B."/>
            <person name="Kocsube S."/>
            <person name="Kotiranta H."/>
            <person name="LaButti K.M."/>
            <person name="Lechner B.E."/>
            <person name="Liimatainen K."/>
            <person name="Lipzen A."/>
            <person name="Lukacs Z."/>
            <person name="Mihaltcheva S."/>
            <person name="Morgado L.N."/>
            <person name="Niskanen T."/>
            <person name="Noordeloos M.E."/>
            <person name="Ohm R.A."/>
            <person name="Ortiz-Santana B."/>
            <person name="Ovrebo C."/>
            <person name="Racz N."/>
            <person name="Riley R."/>
            <person name="Savchenko A."/>
            <person name="Shiryaev A."/>
            <person name="Soop K."/>
            <person name="Spirin V."/>
            <person name="Szebenyi C."/>
            <person name="Tomsovsky M."/>
            <person name="Tulloss R.E."/>
            <person name="Uehling J."/>
            <person name="Grigoriev I.V."/>
            <person name="Vagvolgyi C."/>
            <person name="Papp T."/>
            <person name="Martin F.M."/>
            <person name="Miettinen O."/>
            <person name="Hibbett D.S."/>
            <person name="Nagy L.G."/>
        </authorList>
    </citation>
    <scope>NUCLEOTIDE SEQUENCE [LARGE SCALE GENOMIC DNA]</scope>
    <source>
        <strain evidence="1 2">NL-1719</strain>
    </source>
</reference>
<gene>
    <name evidence="1" type="ORF">BDN72DRAFT_749058</name>
</gene>
<protein>
    <submittedName>
        <fullName evidence="1">Uncharacterized protein</fullName>
    </submittedName>
</protein>
<sequence length="102" mass="11662">KTEVFHFTKSHTTVKDLPGVVLGDSTRFTLANPLKQKDKHFRYLGFHFDQKLSFNYHVTLYATKALSKVLSMRVLGNSLRGLDAANRRLLYRACVVPIMTYG</sequence>
<evidence type="ECO:0000313" key="1">
    <source>
        <dbReference type="EMBL" id="TFK68492.1"/>
    </source>
</evidence>
<evidence type="ECO:0000313" key="2">
    <source>
        <dbReference type="Proteomes" id="UP000308600"/>
    </source>
</evidence>
<name>A0ACD3ASH9_9AGAR</name>
<accession>A0ACD3ASH9</accession>
<dbReference type="EMBL" id="ML208350">
    <property type="protein sequence ID" value="TFK68492.1"/>
    <property type="molecule type" value="Genomic_DNA"/>
</dbReference>
<organism evidence="1 2">
    <name type="scientific">Pluteus cervinus</name>
    <dbReference type="NCBI Taxonomy" id="181527"/>
    <lineage>
        <taxon>Eukaryota</taxon>
        <taxon>Fungi</taxon>
        <taxon>Dikarya</taxon>
        <taxon>Basidiomycota</taxon>
        <taxon>Agaricomycotina</taxon>
        <taxon>Agaricomycetes</taxon>
        <taxon>Agaricomycetidae</taxon>
        <taxon>Agaricales</taxon>
        <taxon>Pluteineae</taxon>
        <taxon>Pluteaceae</taxon>
        <taxon>Pluteus</taxon>
    </lineage>
</organism>
<feature type="non-terminal residue" evidence="1">
    <location>
        <position position="102"/>
    </location>
</feature>
<feature type="non-terminal residue" evidence="1">
    <location>
        <position position="1"/>
    </location>
</feature>
<dbReference type="Proteomes" id="UP000308600">
    <property type="component" value="Unassembled WGS sequence"/>
</dbReference>